<gene>
    <name evidence="3" type="ORF">WMO26_06915</name>
</gene>
<accession>A0ABV1E1R1</accession>
<name>A0ABV1E1R1_9FIRM</name>
<dbReference type="Proteomes" id="UP001489509">
    <property type="component" value="Unassembled WGS sequence"/>
</dbReference>
<evidence type="ECO:0000313" key="4">
    <source>
        <dbReference type="Proteomes" id="UP001489509"/>
    </source>
</evidence>
<comment type="caution">
    <text evidence="3">The sequence shown here is derived from an EMBL/GenBank/DDBJ whole genome shotgun (WGS) entry which is preliminary data.</text>
</comment>
<feature type="compositionally biased region" description="Polar residues" evidence="1">
    <location>
        <begin position="310"/>
        <end position="341"/>
    </location>
</feature>
<evidence type="ECO:0000313" key="3">
    <source>
        <dbReference type="EMBL" id="MEQ2440552.1"/>
    </source>
</evidence>
<organism evidence="3 4">
    <name type="scientific">Solibaculum intestinale</name>
    <dbReference type="NCBI Taxonomy" id="3133165"/>
    <lineage>
        <taxon>Bacteria</taxon>
        <taxon>Bacillati</taxon>
        <taxon>Bacillota</taxon>
        <taxon>Clostridia</taxon>
        <taxon>Eubacteriales</taxon>
        <taxon>Oscillospiraceae</taxon>
        <taxon>Solibaculum</taxon>
    </lineage>
</organism>
<dbReference type="EMBL" id="JBBMFD010000009">
    <property type="protein sequence ID" value="MEQ2440552.1"/>
    <property type="molecule type" value="Genomic_DNA"/>
</dbReference>
<sequence length="562" mass="58690">MLEGIIKGLVQWIYSLFIDLLTYVANALLGVLNTDLTFFEQSVPIVLDLYSVFVAVGWGLLIGNCVFQCMKSMFSGLGFEGESPVILLCRTGIFGFLLIFSKEICTIGLGIGKSVIDLIGIPTHVAVTMPDESFFAVGAAWVLVIIIGFILGLQLIKLFLEIGERYAIVAVLTLLAPLGLAMGGSKSTKEICAGYIRCFASMILMLVLNVLFLQLILSGLATMPSGDLVLPWCVLLVGLVRVARKVDNTISKIGLNPAITGDPLGRGTGGMLVMTAARTVLSSVIHKASGSKSPSRPSSGGRPAVAGYHSANNYTGGANTQHYAGDSSTSFGNQSSSYTGGNSQTHSNQSSAQNQTSAQNNQNTRFGAANTTTNTNTRQSSQNGSQSFGHSNAQSKSNVHFAGGTTVNANRFGTVPPSRSGNNAFHSPGPGPQNTGNMSPSPAPAAAPAAESGSHSPGNDSTRAAGTSPAQPNVRAFPGSRNPTSSGQPAFRRTQENSRPSAPASSRPSTYPGAGTSGASRPINRSFTPNGFHSARPIPQGQKPEPKGVPEQPQKQEEGSNE</sequence>
<evidence type="ECO:0000256" key="2">
    <source>
        <dbReference type="SAM" id="Phobius"/>
    </source>
</evidence>
<feature type="transmembrane region" description="Helical" evidence="2">
    <location>
        <begin position="195"/>
        <end position="217"/>
    </location>
</feature>
<feature type="transmembrane region" description="Helical" evidence="2">
    <location>
        <begin position="49"/>
        <end position="67"/>
    </location>
</feature>
<feature type="compositionally biased region" description="Polar residues" evidence="1">
    <location>
        <begin position="517"/>
        <end position="531"/>
    </location>
</feature>
<feature type="region of interest" description="Disordered" evidence="1">
    <location>
        <begin position="286"/>
        <end position="562"/>
    </location>
</feature>
<keyword evidence="2" id="KW-1133">Transmembrane helix</keyword>
<feature type="compositionally biased region" description="Polar residues" evidence="1">
    <location>
        <begin position="388"/>
        <end position="398"/>
    </location>
</feature>
<keyword evidence="4" id="KW-1185">Reference proteome</keyword>
<dbReference type="RefSeq" id="WP_349219190.1">
    <property type="nucleotide sequence ID" value="NZ_JBBMFD010000009.1"/>
</dbReference>
<feature type="compositionally biased region" description="Low complexity" evidence="1">
    <location>
        <begin position="444"/>
        <end position="457"/>
    </location>
</feature>
<evidence type="ECO:0000256" key="1">
    <source>
        <dbReference type="SAM" id="MobiDB-lite"/>
    </source>
</evidence>
<feature type="compositionally biased region" description="Low complexity" evidence="1">
    <location>
        <begin position="498"/>
        <end position="509"/>
    </location>
</feature>
<keyword evidence="2" id="KW-0472">Membrane</keyword>
<feature type="transmembrane region" description="Helical" evidence="2">
    <location>
        <begin position="166"/>
        <end position="183"/>
    </location>
</feature>
<feature type="transmembrane region" description="Helical" evidence="2">
    <location>
        <begin position="134"/>
        <end position="160"/>
    </location>
</feature>
<evidence type="ECO:0008006" key="5">
    <source>
        <dbReference type="Google" id="ProtNLM"/>
    </source>
</evidence>
<protein>
    <recommendedName>
        <fullName evidence="5">Conjugal transfer protein TrbL</fullName>
    </recommendedName>
</protein>
<keyword evidence="2" id="KW-0812">Transmembrane</keyword>
<feature type="compositionally biased region" description="Low complexity" evidence="1">
    <location>
        <begin position="342"/>
        <end position="387"/>
    </location>
</feature>
<feature type="compositionally biased region" description="Basic and acidic residues" evidence="1">
    <location>
        <begin position="544"/>
        <end position="562"/>
    </location>
</feature>
<feature type="compositionally biased region" description="Polar residues" evidence="1">
    <location>
        <begin position="458"/>
        <end position="471"/>
    </location>
</feature>
<feature type="transmembrane region" description="Helical" evidence="2">
    <location>
        <begin position="12"/>
        <end position="29"/>
    </location>
</feature>
<proteinExistence type="predicted"/>
<feature type="compositionally biased region" description="Low complexity" evidence="1">
    <location>
        <begin position="287"/>
        <end position="304"/>
    </location>
</feature>
<feature type="compositionally biased region" description="Polar residues" evidence="1">
    <location>
        <begin position="405"/>
        <end position="425"/>
    </location>
</feature>
<reference evidence="3 4" key="1">
    <citation type="submission" date="2024-03" db="EMBL/GenBank/DDBJ databases">
        <title>Human intestinal bacterial collection.</title>
        <authorList>
            <person name="Pauvert C."/>
            <person name="Hitch T.C.A."/>
            <person name="Clavel T."/>
        </authorList>
    </citation>
    <scope>NUCLEOTIDE SEQUENCE [LARGE SCALE GENOMIC DNA]</scope>
    <source>
        <strain evidence="3 4">CLA-JM-H44</strain>
    </source>
</reference>